<dbReference type="Gene3D" id="1.10.530.10">
    <property type="match status" value="1"/>
</dbReference>
<evidence type="ECO:0000259" key="2">
    <source>
        <dbReference type="Pfam" id="PF01464"/>
    </source>
</evidence>
<evidence type="ECO:0000313" key="4">
    <source>
        <dbReference type="Proteomes" id="UP000568888"/>
    </source>
</evidence>
<evidence type="ECO:0000256" key="1">
    <source>
        <dbReference type="ARBA" id="ARBA00007734"/>
    </source>
</evidence>
<comment type="similarity">
    <text evidence="1">Belongs to the transglycosylase Slt family.</text>
</comment>
<reference evidence="4" key="1">
    <citation type="submission" date="2020-06" db="EMBL/GenBank/DDBJ databases">
        <title>Draft genomic sequecing of Geomonas sp. Red736.</title>
        <authorList>
            <person name="Itoh H."/>
            <person name="Xu Z.X."/>
            <person name="Ushijima N."/>
            <person name="Masuda Y."/>
            <person name="Shiratori Y."/>
            <person name="Senoo K."/>
        </authorList>
    </citation>
    <scope>NUCLEOTIDE SEQUENCE [LARGE SCALE GENOMIC DNA]</scope>
    <source>
        <strain evidence="4">Red736</strain>
    </source>
</reference>
<dbReference type="Pfam" id="PF01464">
    <property type="entry name" value="SLT"/>
    <property type="match status" value="1"/>
</dbReference>
<protein>
    <recommendedName>
        <fullName evidence="2">Transglycosylase SLT domain-containing protein</fullName>
    </recommendedName>
</protein>
<dbReference type="PANTHER" id="PTHR37423">
    <property type="entry name" value="SOLUBLE LYTIC MUREIN TRANSGLYCOSYLASE-RELATED"/>
    <property type="match status" value="1"/>
</dbReference>
<dbReference type="InterPro" id="IPR023346">
    <property type="entry name" value="Lysozyme-like_dom_sf"/>
</dbReference>
<dbReference type="Proteomes" id="UP000568888">
    <property type="component" value="Unassembled WGS sequence"/>
</dbReference>
<dbReference type="InterPro" id="IPR008258">
    <property type="entry name" value="Transglycosylase_SLT_dom_1"/>
</dbReference>
<dbReference type="AlphaFoldDB" id="A0A6V8MYM6"/>
<name>A0A6V8MYM6_9BACT</name>
<feature type="domain" description="Transglycosylase SLT" evidence="2">
    <location>
        <begin position="604"/>
        <end position="713"/>
    </location>
</feature>
<evidence type="ECO:0000313" key="3">
    <source>
        <dbReference type="EMBL" id="GFO65231.1"/>
    </source>
</evidence>
<proteinExistence type="inferred from homology"/>
<organism evidence="3 4">
    <name type="scientific">Geomonas paludis</name>
    <dbReference type="NCBI Taxonomy" id="2740185"/>
    <lineage>
        <taxon>Bacteria</taxon>
        <taxon>Pseudomonadati</taxon>
        <taxon>Thermodesulfobacteriota</taxon>
        <taxon>Desulfuromonadia</taxon>
        <taxon>Geobacterales</taxon>
        <taxon>Geobacteraceae</taxon>
        <taxon>Geomonas</taxon>
    </lineage>
</organism>
<gene>
    <name evidence="3" type="ORF">GMPD_31500</name>
</gene>
<dbReference type="SUPFAM" id="SSF53955">
    <property type="entry name" value="Lysozyme-like"/>
    <property type="match status" value="1"/>
</dbReference>
<dbReference type="PANTHER" id="PTHR37423:SF2">
    <property type="entry name" value="MEMBRANE-BOUND LYTIC MUREIN TRANSGLYCOSYLASE C"/>
    <property type="match status" value="1"/>
</dbReference>
<comment type="caution">
    <text evidence="3">The sequence shown here is derived from an EMBL/GenBank/DDBJ whole genome shotgun (WGS) entry which is preliminary data.</text>
</comment>
<accession>A0A6V8MYM6</accession>
<dbReference type="SUPFAM" id="SSF81901">
    <property type="entry name" value="HCP-like"/>
    <property type="match status" value="1"/>
</dbReference>
<sequence length="756" mass="85141">MLVEAASSDANARAAKPWRFWYLTWRSDTPSWPVATFLTAEVYRLRGDLGKARKMYRELVVWAAADPYHDKLGGAGLVAAALLRWGQMVDLSSRSGAKDAERLLLIGPPLLEARLVSGMFTTDPIAVGLPQLEGEIRRLFAVVAWRMGRKEEAGNLFFSYLKVGTTSGHSRQEEEILSYLVKEKGVAPEKVALYRGERLVVLGRYGAAALELAAAAKSKDLQVKVEADLNREKLRRIVLRHEPLKLCADSEAVALLTPAIQFATDPDVSQEASMLLATTYVREGCGALYDFQGFKKAMTRLLKEHPRGERADDALNRLAKEYLNLYWQHGNEDDFKKSMQYYDELAQFPGDNHYRDSMRFMPALGHYSHGDPRSLKKSLSLLQQLEKERPSGPLHMACLFWSGRVAEELGDVDSARAYFGHAMEEGPFNYYGIRARMHLNEGGDARRRLDLDHETLAELSSLAQAGAAVSTQLTGKAPYHLRLKDAVPAIYRSALERYYQTRRTFSRKRLCDMDMQELEASGALMPVLLLLSYRLDAKAAAAAPMTAANRIEVAGYIGAQTNDWSAAMDILIEGKSLLGGRALAKEPGWLAVAYPPAFKKSLLKASSEYGLQPELLYSIVRTESAFNPAAWSEAGAVGLFQFLPSTLEQLDSEWHFLAQKDPASLNLYLLDHRKCTSLGGRWMRKLLDKHDGNILFVLIEHNAGEESLEYWKQMWTKRRRLDDYEFMVETIRFEETRSFARGLLTDYWISTALHLF</sequence>
<dbReference type="InterPro" id="IPR011990">
    <property type="entry name" value="TPR-like_helical_dom_sf"/>
</dbReference>
<dbReference type="Gene3D" id="1.25.40.10">
    <property type="entry name" value="Tetratricopeptide repeat domain"/>
    <property type="match status" value="1"/>
</dbReference>
<dbReference type="EMBL" id="BLXY01000007">
    <property type="protein sequence ID" value="GFO65231.1"/>
    <property type="molecule type" value="Genomic_DNA"/>
</dbReference>